<dbReference type="HOGENOM" id="CLU_1749096_0_0_1"/>
<dbReference type="AlphaFoldDB" id="C6H5K2"/>
<proteinExistence type="predicted"/>
<dbReference type="Proteomes" id="UP000002624">
    <property type="component" value="Unassembled WGS sequence"/>
</dbReference>
<feature type="compositionally biased region" description="Basic and acidic residues" evidence="1">
    <location>
        <begin position="27"/>
        <end position="42"/>
    </location>
</feature>
<gene>
    <name evidence="2" type="ORF">HCDG_01703</name>
</gene>
<evidence type="ECO:0000256" key="1">
    <source>
        <dbReference type="SAM" id="MobiDB-lite"/>
    </source>
</evidence>
<dbReference type="EMBL" id="GG692420">
    <property type="protein sequence ID" value="EER43673.1"/>
    <property type="molecule type" value="Genomic_DNA"/>
</dbReference>
<feature type="compositionally biased region" description="Polar residues" evidence="1">
    <location>
        <begin position="69"/>
        <end position="79"/>
    </location>
</feature>
<sequence>MRRRLPTGIVGAAALHMTEGGIAVEVEGNHHDHPNSPVKEDNGGGSAAADAHEWRRAWTDRISGKESSSRSGFPTTAHSQFHRAQRMSLKRRRGREAGAFFPARAIRLLLSKTRTVYQQNQRDKPDIWTPRLRVSGGLEVDGKEEGEEI</sequence>
<feature type="region of interest" description="Disordered" evidence="1">
    <location>
        <begin position="27"/>
        <end position="95"/>
    </location>
</feature>
<dbReference type="VEuPathDB" id="FungiDB:HCDG_01703"/>
<evidence type="ECO:0000313" key="2">
    <source>
        <dbReference type="EMBL" id="EER43673.1"/>
    </source>
</evidence>
<protein>
    <submittedName>
        <fullName evidence="2">Uncharacterized protein</fullName>
    </submittedName>
</protein>
<reference evidence="3" key="1">
    <citation type="submission" date="2009-05" db="EMBL/GenBank/DDBJ databases">
        <title>The genome sequence of Ajellomyces capsulatus strain H143.</title>
        <authorList>
            <person name="Champion M."/>
            <person name="Cuomo C.A."/>
            <person name="Ma L.-J."/>
            <person name="Henn M.R."/>
            <person name="Sil A."/>
            <person name="Goldman B."/>
            <person name="Young S.K."/>
            <person name="Kodira C.D."/>
            <person name="Zeng Q."/>
            <person name="Koehrsen M."/>
            <person name="Alvarado L."/>
            <person name="Berlin A.M."/>
            <person name="Borenstein D."/>
            <person name="Chen Z."/>
            <person name="Engels R."/>
            <person name="Freedman E."/>
            <person name="Gellesch M."/>
            <person name="Goldberg J."/>
            <person name="Griggs A."/>
            <person name="Gujja S."/>
            <person name="Heiman D.I."/>
            <person name="Hepburn T.A."/>
            <person name="Howarth C."/>
            <person name="Jen D."/>
            <person name="Larson L."/>
            <person name="Lewis B."/>
            <person name="Mehta T."/>
            <person name="Park D."/>
            <person name="Pearson M."/>
            <person name="Roberts A."/>
            <person name="Saif S."/>
            <person name="Shea T.D."/>
            <person name="Shenoy N."/>
            <person name="Sisk P."/>
            <person name="Stolte C."/>
            <person name="Sykes S."/>
            <person name="Walk T."/>
            <person name="White J."/>
            <person name="Yandava C."/>
            <person name="Klein B."/>
            <person name="McEwen J.G."/>
            <person name="Puccia R."/>
            <person name="Goldman G.H."/>
            <person name="Felipe M.S."/>
            <person name="Nino-Vega G."/>
            <person name="San-Blas G."/>
            <person name="Taylor J.W."/>
            <person name="Mendoza L."/>
            <person name="Galagan J.E."/>
            <person name="Nusbaum C."/>
            <person name="Birren B.W."/>
        </authorList>
    </citation>
    <scope>NUCLEOTIDE SEQUENCE [LARGE SCALE GENOMIC DNA]</scope>
    <source>
        <strain evidence="3">H143</strain>
    </source>
</reference>
<evidence type="ECO:0000313" key="3">
    <source>
        <dbReference type="Proteomes" id="UP000002624"/>
    </source>
</evidence>
<accession>C6H5K2</accession>
<feature type="compositionally biased region" description="Basic and acidic residues" evidence="1">
    <location>
        <begin position="50"/>
        <end position="68"/>
    </location>
</feature>
<feature type="compositionally biased region" description="Basic residues" evidence="1">
    <location>
        <begin position="80"/>
        <end position="94"/>
    </location>
</feature>
<organism evidence="2 3">
    <name type="scientific">Ajellomyces capsulatus (strain H143)</name>
    <name type="common">Darling's disease fungus</name>
    <name type="synonym">Histoplasma capsulatum</name>
    <dbReference type="NCBI Taxonomy" id="544712"/>
    <lineage>
        <taxon>Eukaryota</taxon>
        <taxon>Fungi</taxon>
        <taxon>Dikarya</taxon>
        <taxon>Ascomycota</taxon>
        <taxon>Pezizomycotina</taxon>
        <taxon>Eurotiomycetes</taxon>
        <taxon>Eurotiomycetidae</taxon>
        <taxon>Onygenales</taxon>
        <taxon>Ajellomycetaceae</taxon>
        <taxon>Histoplasma</taxon>
    </lineage>
</organism>
<name>C6H5K2_AJECH</name>